<name>A0A418XXC1_9GAMM</name>
<dbReference type="InterPro" id="IPR046373">
    <property type="entry name" value="Acyl-CoA_Oxase/DH_mid-dom_sf"/>
</dbReference>
<dbReference type="InterPro" id="IPR037069">
    <property type="entry name" value="AcylCoA_DH/ox_N_sf"/>
</dbReference>
<dbReference type="InterPro" id="IPR036250">
    <property type="entry name" value="AcylCo_DH-like_C"/>
</dbReference>
<dbReference type="Pfam" id="PF02770">
    <property type="entry name" value="Acyl-CoA_dh_M"/>
    <property type="match status" value="1"/>
</dbReference>
<evidence type="ECO:0000259" key="7">
    <source>
        <dbReference type="Pfam" id="PF00441"/>
    </source>
</evidence>
<dbReference type="SUPFAM" id="SSF47203">
    <property type="entry name" value="Acyl-CoA dehydrogenase C-terminal domain-like"/>
    <property type="match status" value="1"/>
</dbReference>
<dbReference type="PANTHER" id="PTHR43884:SF20">
    <property type="entry name" value="ACYL-COA DEHYDROGENASE FADE28"/>
    <property type="match status" value="1"/>
</dbReference>
<dbReference type="Gene3D" id="1.20.140.10">
    <property type="entry name" value="Butyryl-CoA Dehydrogenase, subunit A, domain 3"/>
    <property type="match status" value="1"/>
</dbReference>
<dbReference type="InterPro" id="IPR006091">
    <property type="entry name" value="Acyl-CoA_Oxase/DH_mid-dom"/>
</dbReference>
<evidence type="ECO:0000256" key="2">
    <source>
        <dbReference type="ARBA" id="ARBA00009347"/>
    </source>
</evidence>
<dbReference type="EMBL" id="QYYA01000003">
    <property type="protein sequence ID" value="RJG17478.1"/>
    <property type="molecule type" value="Genomic_DNA"/>
</dbReference>
<comment type="caution">
    <text evidence="10">The sequence shown here is derived from an EMBL/GenBank/DDBJ whole genome shotgun (WGS) entry which is preliminary data.</text>
</comment>
<protein>
    <submittedName>
        <fullName evidence="10">Acyl-CoA dehydrogenase</fullName>
    </submittedName>
</protein>
<gene>
    <name evidence="10" type="ORF">D4A39_12260</name>
</gene>
<comment type="cofactor">
    <cofactor evidence="1 6">
        <name>FAD</name>
        <dbReference type="ChEBI" id="CHEBI:57692"/>
    </cofactor>
</comment>
<keyword evidence="5 6" id="KW-0560">Oxidoreductase</keyword>
<feature type="domain" description="Acyl-CoA oxidase/dehydrogenase middle" evidence="8">
    <location>
        <begin position="122"/>
        <end position="214"/>
    </location>
</feature>
<evidence type="ECO:0000256" key="4">
    <source>
        <dbReference type="ARBA" id="ARBA00022827"/>
    </source>
</evidence>
<dbReference type="InterPro" id="IPR013786">
    <property type="entry name" value="AcylCoA_DH/ox_N"/>
</dbReference>
<keyword evidence="4 6" id="KW-0274">FAD</keyword>
<keyword evidence="11" id="KW-1185">Reference proteome</keyword>
<dbReference type="AlphaFoldDB" id="A0A418XXC1"/>
<dbReference type="RefSeq" id="WP_022985127.1">
    <property type="nucleotide sequence ID" value="NZ_CAXGPP010000035.1"/>
</dbReference>
<organism evidence="10 11">
    <name type="scientific">Alcanivorax profundi</name>
    <dbReference type="NCBI Taxonomy" id="2338368"/>
    <lineage>
        <taxon>Bacteria</taxon>
        <taxon>Pseudomonadati</taxon>
        <taxon>Pseudomonadota</taxon>
        <taxon>Gammaproteobacteria</taxon>
        <taxon>Oceanospirillales</taxon>
        <taxon>Alcanivoracaceae</taxon>
        <taxon>Alcanivorax</taxon>
    </lineage>
</organism>
<dbReference type="Pfam" id="PF02771">
    <property type="entry name" value="Acyl-CoA_dh_N"/>
    <property type="match status" value="1"/>
</dbReference>
<evidence type="ECO:0000259" key="9">
    <source>
        <dbReference type="Pfam" id="PF02771"/>
    </source>
</evidence>
<dbReference type="Gene3D" id="1.10.540.10">
    <property type="entry name" value="Acyl-CoA dehydrogenase/oxidase, N-terminal domain"/>
    <property type="match status" value="1"/>
</dbReference>
<accession>A0A418XXC1</accession>
<reference evidence="10 11" key="1">
    <citation type="submission" date="2018-09" db="EMBL/GenBank/DDBJ databases">
        <title>Alcanivorax profundi sp. nov., isolated from 1000 m-depth seawater of the Mariana Trench.</title>
        <authorList>
            <person name="Liu J."/>
        </authorList>
    </citation>
    <scope>NUCLEOTIDE SEQUENCE [LARGE SCALE GENOMIC DNA]</scope>
    <source>
        <strain evidence="10 11">MTEO17</strain>
    </source>
</reference>
<dbReference type="Proteomes" id="UP000283734">
    <property type="component" value="Unassembled WGS sequence"/>
</dbReference>
<keyword evidence="3 6" id="KW-0285">Flavoprotein</keyword>
<proteinExistence type="inferred from homology"/>
<evidence type="ECO:0000313" key="10">
    <source>
        <dbReference type="EMBL" id="RJG17478.1"/>
    </source>
</evidence>
<dbReference type="InterPro" id="IPR009100">
    <property type="entry name" value="AcylCoA_DH/oxidase_NM_dom_sf"/>
</dbReference>
<dbReference type="SUPFAM" id="SSF56645">
    <property type="entry name" value="Acyl-CoA dehydrogenase NM domain-like"/>
    <property type="match status" value="1"/>
</dbReference>
<evidence type="ECO:0000256" key="6">
    <source>
        <dbReference type="RuleBase" id="RU362125"/>
    </source>
</evidence>
<evidence type="ECO:0000259" key="8">
    <source>
        <dbReference type="Pfam" id="PF02770"/>
    </source>
</evidence>
<evidence type="ECO:0000313" key="11">
    <source>
        <dbReference type="Proteomes" id="UP000283734"/>
    </source>
</evidence>
<sequence length="380" mass="40724">MDFKLNDEQRMLEETVGRLVRDGYPFDAREKARTSELGYSTQMWQQFAELGLLGVPFAEDFGGFNGGGPELMVVAEGFGRGLVLEPYLATVVLSGTLIDALGNDAQKESLISAIVGGELRLALAAYEPEGRYDHTHVATQAEKQGDSYVISGRKAVVLHGDSADKLVVIARTGGETRGREGLSAFVVDADASGVSRRGYETIDGLRAAEIHFDNASGELLGEEGGAADALEASLALGIVALCAEAAGAMEVACDQTLAYIKERQQFGVAIGKFQALQHRMVEMRMELEKARSMTILAACSLDAAPQVRAKRLAAAKAIIGKSGRKVAEEAIQLHGGMGMMEETAVSHYAKRIVMIDHQLGDLGYHMQMLESLLDVDEDAA</sequence>
<dbReference type="InterPro" id="IPR009075">
    <property type="entry name" value="AcylCo_DH/oxidase_C"/>
</dbReference>
<dbReference type="Pfam" id="PF00441">
    <property type="entry name" value="Acyl-CoA_dh_1"/>
    <property type="match status" value="1"/>
</dbReference>
<dbReference type="GO" id="GO:0003995">
    <property type="term" value="F:acyl-CoA dehydrogenase activity"/>
    <property type="evidence" value="ECO:0007669"/>
    <property type="project" value="TreeGrafter"/>
</dbReference>
<evidence type="ECO:0000256" key="1">
    <source>
        <dbReference type="ARBA" id="ARBA00001974"/>
    </source>
</evidence>
<feature type="domain" description="Acyl-CoA dehydrogenase/oxidase C-terminal" evidence="7">
    <location>
        <begin position="228"/>
        <end position="351"/>
    </location>
</feature>
<dbReference type="GO" id="GO:0050660">
    <property type="term" value="F:flavin adenine dinucleotide binding"/>
    <property type="evidence" value="ECO:0007669"/>
    <property type="project" value="InterPro"/>
</dbReference>
<comment type="similarity">
    <text evidence="2 6">Belongs to the acyl-CoA dehydrogenase family.</text>
</comment>
<evidence type="ECO:0000256" key="3">
    <source>
        <dbReference type="ARBA" id="ARBA00022630"/>
    </source>
</evidence>
<dbReference type="CDD" id="cd00567">
    <property type="entry name" value="ACAD"/>
    <property type="match status" value="1"/>
</dbReference>
<feature type="domain" description="Acyl-CoA dehydrogenase/oxidase N-terminal" evidence="9">
    <location>
        <begin position="6"/>
        <end position="118"/>
    </location>
</feature>
<evidence type="ECO:0000256" key="5">
    <source>
        <dbReference type="ARBA" id="ARBA00023002"/>
    </source>
</evidence>
<dbReference type="OrthoDB" id="9769473at2"/>
<dbReference type="Gene3D" id="2.40.110.10">
    <property type="entry name" value="Butyryl-CoA Dehydrogenase, subunit A, domain 2"/>
    <property type="match status" value="1"/>
</dbReference>
<dbReference type="PANTHER" id="PTHR43884">
    <property type="entry name" value="ACYL-COA DEHYDROGENASE"/>
    <property type="match status" value="1"/>
</dbReference>